<dbReference type="InterPro" id="IPR006938">
    <property type="entry name" value="DUF624"/>
</dbReference>
<keyword evidence="1" id="KW-1133">Transmembrane helix</keyword>
<dbReference type="EMBL" id="FNTX01000002">
    <property type="protein sequence ID" value="SEE80225.1"/>
    <property type="molecule type" value="Genomic_DNA"/>
</dbReference>
<protein>
    <submittedName>
        <fullName evidence="2">Uncharacterized membrane protein YesL</fullName>
    </submittedName>
</protein>
<proteinExistence type="predicted"/>
<feature type="transmembrane region" description="Helical" evidence="1">
    <location>
        <begin position="117"/>
        <end position="136"/>
    </location>
</feature>
<dbReference type="AlphaFoldDB" id="A0A1H5LSY1"/>
<organism evidence="2 3">
    <name type="scientific">Ruania alba</name>
    <dbReference type="NCBI Taxonomy" id="648782"/>
    <lineage>
        <taxon>Bacteria</taxon>
        <taxon>Bacillati</taxon>
        <taxon>Actinomycetota</taxon>
        <taxon>Actinomycetes</taxon>
        <taxon>Micrococcales</taxon>
        <taxon>Ruaniaceae</taxon>
        <taxon>Ruania</taxon>
    </lineage>
</organism>
<keyword evidence="1" id="KW-0812">Transmembrane</keyword>
<dbReference type="Proteomes" id="UP000199220">
    <property type="component" value="Unassembled WGS sequence"/>
</dbReference>
<keyword evidence="3" id="KW-1185">Reference proteome</keyword>
<dbReference type="Pfam" id="PF04854">
    <property type="entry name" value="DUF624"/>
    <property type="match status" value="1"/>
</dbReference>
<keyword evidence="1" id="KW-0472">Membrane</keyword>
<evidence type="ECO:0000313" key="3">
    <source>
        <dbReference type="Proteomes" id="UP000199220"/>
    </source>
</evidence>
<dbReference type="RefSeq" id="WP_089773839.1">
    <property type="nucleotide sequence ID" value="NZ_FNTX01000002.1"/>
</dbReference>
<sequence>MQRLLDWHQRIGRLGLRLLCLHLLWVVWTLRGGIVLGLFPATSAVHGVLRDDARHAQQHPDDPPTLAGLRSRFAELWRAEFGSANRLGAVLSVIWAVLLIDRVLVTQLDLGDLGPALAGAHTVAGVVLAVLTVTVWPLQAHFDDGARGLLRRSLVLVAGRPAIGALTAAGAALVLYAYYLVPGLVPVFGVAAPAAIATACMWRTGVLAAPASAPAPASPLIPAH</sequence>
<feature type="transmembrane region" description="Helical" evidence="1">
    <location>
        <begin position="157"/>
        <end position="178"/>
    </location>
</feature>
<name>A0A1H5LSY1_9MICO</name>
<evidence type="ECO:0000256" key="1">
    <source>
        <dbReference type="SAM" id="Phobius"/>
    </source>
</evidence>
<gene>
    <name evidence="2" type="ORF">SAMN04488554_2967</name>
</gene>
<reference evidence="3" key="1">
    <citation type="submission" date="2016-10" db="EMBL/GenBank/DDBJ databases">
        <authorList>
            <person name="Varghese N."/>
            <person name="Submissions S."/>
        </authorList>
    </citation>
    <scope>NUCLEOTIDE SEQUENCE [LARGE SCALE GENOMIC DNA]</scope>
    <source>
        <strain evidence="3">DSM 21368</strain>
    </source>
</reference>
<dbReference type="OrthoDB" id="3258866at2"/>
<evidence type="ECO:0000313" key="2">
    <source>
        <dbReference type="EMBL" id="SEE80225.1"/>
    </source>
</evidence>
<feature type="transmembrane region" description="Helical" evidence="1">
    <location>
        <begin position="184"/>
        <end position="202"/>
    </location>
</feature>
<accession>A0A1H5LSY1</accession>
<feature type="transmembrane region" description="Helical" evidence="1">
    <location>
        <begin position="87"/>
        <end position="105"/>
    </location>
</feature>
<dbReference type="STRING" id="648782.SAMN04488554_2967"/>
<feature type="transmembrane region" description="Helical" evidence="1">
    <location>
        <begin position="23"/>
        <end position="49"/>
    </location>
</feature>